<comment type="pathway">
    <text evidence="3">Cofactor biosynthesis; riboflavin biosynthesis; 2-hydroxy-3-oxobutyl phosphate from D-ribulose 5-phosphate: step 1/1.</text>
</comment>
<keyword evidence="6" id="KW-0686">Riboflavin biosynthesis</keyword>
<dbReference type="Gene3D" id="3.40.50.10990">
    <property type="entry name" value="GTP cyclohydrolase II"/>
    <property type="match status" value="1"/>
</dbReference>
<evidence type="ECO:0000256" key="6">
    <source>
        <dbReference type="ARBA" id="ARBA00022619"/>
    </source>
</evidence>
<evidence type="ECO:0000256" key="1">
    <source>
        <dbReference type="ARBA" id="ARBA00000141"/>
    </source>
</evidence>
<comment type="function">
    <text evidence="2">Catalyzes the conversion of D-ribulose 5-phosphate to formate and 3,4-dihydroxy-2-butanone 4-phosphate.</text>
</comment>
<keyword evidence="7" id="KW-0479">Metal-binding</keyword>
<dbReference type="InterPro" id="IPR036144">
    <property type="entry name" value="RibA-like_sf"/>
</dbReference>
<dbReference type="EMBL" id="JAUHTC010000084">
    <property type="protein sequence ID" value="MDN4520815.1"/>
    <property type="molecule type" value="Genomic_DNA"/>
</dbReference>
<dbReference type="SUPFAM" id="SSF55821">
    <property type="entry name" value="YrdC/RibB"/>
    <property type="match status" value="1"/>
</dbReference>
<dbReference type="RefSeq" id="WP_208673330.1">
    <property type="nucleotide sequence ID" value="NZ_CP070380.1"/>
</dbReference>
<name>A0ABT8HJ65_MYCAO</name>
<dbReference type="PANTHER" id="PTHR21327:SF18">
    <property type="entry name" value="3,4-DIHYDROXY-2-BUTANONE 4-PHOSPHATE SYNTHASE"/>
    <property type="match status" value="1"/>
</dbReference>
<accession>A0ABT8HJ65</accession>
<evidence type="ECO:0000313" key="10">
    <source>
        <dbReference type="Proteomes" id="UP001172687"/>
    </source>
</evidence>
<dbReference type="InterPro" id="IPR000422">
    <property type="entry name" value="DHBP_synthase_RibB"/>
</dbReference>
<reference evidence="9" key="1">
    <citation type="submission" date="2023-07" db="EMBL/GenBank/DDBJ databases">
        <title>Degradation of tert-butanol by M. austroafricanum TBA100.</title>
        <authorList>
            <person name="Helbich S."/>
            <person name="Vainshtein Y."/>
        </authorList>
    </citation>
    <scope>NUCLEOTIDE SEQUENCE</scope>
    <source>
        <strain evidence="9">TBA100</strain>
    </source>
</reference>
<evidence type="ECO:0000256" key="7">
    <source>
        <dbReference type="ARBA" id="ARBA00022723"/>
    </source>
</evidence>
<gene>
    <name evidence="9" type="ORF">QYF68_23790</name>
</gene>
<dbReference type="Proteomes" id="UP001172687">
    <property type="component" value="Unassembled WGS sequence"/>
</dbReference>
<dbReference type="InterPro" id="IPR032677">
    <property type="entry name" value="GTP_cyclohydro_II"/>
</dbReference>
<dbReference type="InterPro" id="IPR017945">
    <property type="entry name" value="DHBP_synth_RibB-like_a/b_dom"/>
</dbReference>
<evidence type="ECO:0000313" key="9">
    <source>
        <dbReference type="EMBL" id="MDN4520815.1"/>
    </source>
</evidence>
<dbReference type="SUPFAM" id="SSF142695">
    <property type="entry name" value="RibA-like"/>
    <property type="match status" value="1"/>
</dbReference>
<comment type="similarity">
    <text evidence="4">In the N-terminal section; belongs to the DHBP synthase family.</text>
</comment>
<dbReference type="PANTHER" id="PTHR21327">
    <property type="entry name" value="GTP CYCLOHYDROLASE II-RELATED"/>
    <property type="match status" value="1"/>
</dbReference>
<sequence>MRTTDLRVRRAIHAVAEGRPVVVTADTERDGAGYLVFAADAATPNILAFTVRHTSGLVRVALPLSECARLDLPPMCSADPDGSHAAAQRVAVDAGGNGTGISATDRARTIAALASEHAQPGDFRRPGHVIPVHANADGVLGSPGAVEAAVDLARLSGRRQAAGLCEIVSRNHPATIACGTEPVEFALEHGLATVSIGELVAYRRRTERQVVRLAETVLPTGGGTHRVIGFRDVHGGAEHLVLVIGSVGSGEPVPLHVHVECLTGDVFGSTVCHCGAELDSAVATMSAQGGGVIVYLRPPGSLRACGLPRPDHSPSPDLLSDTVAWILRDLGVYSLRLADDAPGYGLVMFGALRQNRTAA</sequence>
<protein>
    <recommendedName>
        <fullName evidence="5">3,4-dihydroxy-2-butanone-4-phosphate synthase</fullName>
        <ecNumber evidence="5">4.1.99.12</ecNumber>
    </recommendedName>
</protein>
<dbReference type="Gene3D" id="3.90.870.10">
    <property type="entry name" value="DHBP synthase"/>
    <property type="match status" value="1"/>
</dbReference>
<dbReference type="PIRSF" id="PIRSF001259">
    <property type="entry name" value="RibA"/>
    <property type="match status" value="1"/>
</dbReference>
<dbReference type="Pfam" id="PF00925">
    <property type="entry name" value="GTP_cyclohydro2"/>
    <property type="match status" value="1"/>
</dbReference>
<comment type="catalytic activity">
    <reaction evidence="1">
        <text>D-ribulose 5-phosphate = (2S)-2-hydroxy-3-oxobutyl phosphate + formate + H(+)</text>
        <dbReference type="Rhea" id="RHEA:18457"/>
        <dbReference type="ChEBI" id="CHEBI:15378"/>
        <dbReference type="ChEBI" id="CHEBI:15740"/>
        <dbReference type="ChEBI" id="CHEBI:58121"/>
        <dbReference type="ChEBI" id="CHEBI:58830"/>
        <dbReference type="EC" id="4.1.99.12"/>
    </reaction>
</comment>
<evidence type="ECO:0000256" key="5">
    <source>
        <dbReference type="ARBA" id="ARBA00012153"/>
    </source>
</evidence>
<proteinExistence type="inferred from homology"/>
<dbReference type="EC" id="4.1.99.12" evidence="5"/>
<dbReference type="Pfam" id="PF00926">
    <property type="entry name" value="DHBP_synthase"/>
    <property type="match status" value="1"/>
</dbReference>
<evidence type="ECO:0000256" key="4">
    <source>
        <dbReference type="ARBA" id="ARBA00005520"/>
    </source>
</evidence>
<comment type="caution">
    <text evidence="9">The sequence shown here is derived from an EMBL/GenBank/DDBJ whole genome shotgun (WGS) entry which is preliminary data.</text>
</comment>
<feature type="domain" description="GTP cyclohydrolase II" evidence="8">
    <location>
        <begin position="214"/>
        <end position="297"/>
    </location>
</feature>
<evidence type="ECO:0000256" key="3">
    <source>
        <dbReference type="ARBA" id="ARBA00004904"/>
    </source>
</evidence>
<evidence type="ECO:0000256" key="2">
    <source>
        <dbReference type="ARBA" id="ARBA00002284"/>
    </source>
</evidence>
<organism evidence="9 10">
    <name type="scientific">Mycolicibacterium austroafricanum</name>
    <name type="common">Mycobacterium austroafricanum</name>
    <dbReference type="NCBI Taxonomy" id="39687"/>
    <lineage>
        <taxon>Bacteria</taxon>
        <taxon>Bacillati</taxon>
        <taxon>Actinomycetota</taxon>
        <taxon>Actinomycetes</taxon>
        <taxon>Mycobacteriales</taxon>
        <taxon>Mycobacteriaceae</taxon>
        <taxon>Mycolicibacterium</taxon>
    </lineage>
</organism>
<evidence type="ECO:0000259" key="8">
    <source>
        <dbReference type="Pfam" id="PF00925"/>
    </source>
</evidence>
<keyword evidence="10" id="KW-1185">Reference proteome</keyword>